<protein>
    <submittedName>
        <fullName evidence="2">GTPase-activating Rap/Ran-GAP domain-like protein 3</fullName>
    </submittedName>
</protein>
<evidence type="ECO:0000313" key="3">
    <source>
        <dbReference type="Proteomes" id="UP000324222"/>
    </source>
</evidence>
<organism evidence="2 3">
    <name type="scientific">Portunus trituberculatus</name>
    <name type="common">Swimming crab</name>
    <name type="synonym">Neptunus trituberculatus</name>
    <dbReference type="NCBI Taxonomy" id="210409"/>
    <lineage>
        <taxon>Eukaryota</taxon>
        <taxon>Metazoa</taxon>
        <taxon>Ecdysozoa</taxon>
        <taxon>Arthropoda</taxon>
        <taxon>Crustacea</taxon>
        <taxon>Multicrustacea</taxon>
        <taxon>Malacostraca</taxon>
        <taxon>Eumalacostraca</taxon>
        <taxon>Eucarida</taxon>
        <taxon>Decapoda</taxon>
        <taxon>Pleocyemata</taxon>
        <taxon>Brachyura</taxon>
        <taxon>Eubrachyura</taxon>
        <taxon>Portunoidea</taxon>
        <taxon>Portunidae</taxon>
        <taxon>Portuninae</taxon>
        <taxon>Portunus</taxon>
    </lineage>
</organism>
<dbReference type="InterPro" id="IPR001180">
    <property type="entry name" value="CNH_dom"/>
</dbReference>
<proteinExistence type="predicted"/>
<keyword evidence="3" id="KW-1185">Reference proteome</keyword>
<dbReference type="EMBL" id="VSRR010047725">
    <property type="protein sequence ID" value="MPC78155.1"/>
    <property type="molecule type" value="Genomic_DNA"/>
</dbReference>
<accession>A0A5B7I7Q0</accession>
<name>A0A5B7I7Q0_PORTR</name>
<dbReference type="Proteomes" id="UP000324222">
    <property type="component" value="Unassembled WGS sequence"/>
</dbReference>
<dbReference type="OrthoDB" id="2499658at2759"/>
<gene>
    <name evidence="2" type="primary">garnl3_0</name>
    <name evidence="2" type="ORF">E2C01_072637</name>
</gene>
<dbReference type="Pfam" id="PF00780">
    <property type="entry name" value="CNH"/>
    <property type="match status" value="1"/>
</dbReference>
<sequence length="100" mass="11575">MHVFRLSDFEGEEERVRTKGDLKEHRLEKTKGCHLYAISRPGGSHLRMVVAAGKKLLILQWRHSAAWTAWCPASDTDTVEGFLFLRVCHTLEIKQDFLMH</sequence>
<evidence type="ECO:0000313" key="2">
    <source>
        <dbReference type="EMBL" id="MPC78155.1"/>
    </source>
</evidence>
<evidence type="ECO:0000259" key="1">
    <source>
        <dbReference type="Pfam" id="PF00780"/>
    </source>
</evidence>
<comment type="caution">
    <text evidence="2">The sequence shown here is derived from an EMBL/GenBank/DDBJ whole genome shotgun (WGS) entry which is preliminary data.</text>
</comment>
<reference evidence="2 3" key="1">
    <citation type="submission" date="2019-05" db="EMBL/GenBank/DDBJ databases">
        <title>Another draft genome of Portunus trituberculatus and its Hox gene families provides insights of decapod evolution.</title>
        <authorList>
            <person name="Jeong J.-H."/>
            <person name="Song I."/>
            <person name="Kim S."/>
            <person name="Choi T."/>
            <person name="Kim D."/>
            <person name="Ryu S."/>
            <person name="Kim W."/>
        </authorList>
    </citation>
    <scope>NUCLEOTIDE SEQUENCE [LARGE SCALE GENOMIC DNA]</scope>
    <source>
        <tissue evidence="2">Muscle</tissue>
    </source>
</reference>
<dbReference type="AlphaFoldDB" id="A0A5B7I7Q0"/>
<feature type="domain" description="CNH" evidence="1">
    <location>
        <begin position="3"/>
        <end position="69"/>
    </location>
</feature>